<evidence type="ECO:0000256" key="2">
    <source>
        <dbReference type="ARBA" id="ARBA00022679"/>
    </source>
</evidence>
<dbReference type="Proteomes" id="UP000721861">
    <property type="component" value="Unassembled WGS sequence"/>
</dbReference>
<evidence type="ECO:0000256" key="1">
    <source>
        <dbReference type="ARBA" id="ARBA00005771"/>
    </source>
</evidence>
<sequence length="291" mass="34790">MMNKSRQILKQTLIDKFFPEYRLRRALLEDNCLIAMSNNSYWIYTLMKSGTTYTLLFLANYLSYIKGDKEWVDFDKMQSDYFFHSSESNIMKRNLGETFNNLKSLLKEPSSRQIVHSHKFINGDLWYKNFSLYRNPLDYLISIYFFHYINRGIKITHPREIIDEKLGDFTKVYRSQKLLQKRYADRVYIESYENLIVRPKEVFEKLIRFFEIEYDANAMDFAMNNASKKKIKEMESKRGEAIVAGSSKYKGSFVRSGKIGEWKEYFNDQDVKNIEKKLKEEDINLNDFNLG</sequence>
<evidence type="ECO:0000313" key="4">
    <source>
        <dbReference type="EMBL" id="MBS2210207.1"/>
    </source>
</evidence>
<dbReference type="InterPro" id="IPR000863">
    <property type="entry name" value="Sulfotransferase_dom"/>
</dbReference>
<evidence type="ECO:0000313" key="5">
    <source>
        <dbReference type="Proteomes" id="UP000721861"/>
    </source>
</evidence>
<feature type="domain" description="Sulfotransferase" evidence="3">
    <location>
        <begin position="41"/>
        <end position="279"/>
    </location>
</feature>
<gene>
    <name evidence="4" type="ORF">KEM09_02275</name>
</gene>
<proteinExistence type="inferred from homology"/>
<dbReference type="SUPFAM" id="SSF52540">
    <property type="entry name" value="P-loop containing nucleoside triphosphate hydrolases"/>
    <property type="match status" value="1"/>
</dbReference>
<dbReference type="EMBL" id="JAGUCN010000002">
    <property type="protein sequence ID" value="MBS2210207.1"/>
    <property type="molecule type" value="Genomic_DNA"/>
</dbReference>
<dbReference type="Gene3D" id="3.40.50.300">
    <property type="entry name" value="P-loop containing nucleotide triphosphate hydrolases"/>
    <property type="match status" value="1"/>
</dbReference>
<reference evidence="4 5" key="1">
    <citation type="journal article" date="2014" name="Int. J. Syst. Evol. Microbiol.">
        <title>Carboxylicivirga gen. nov. in the family Marinilabiliaceae with two novel species, Carboxylicivirga mesophila sp. nov. and Carboxylicivirga taeanensis sp. nov., and reclassification of Cytophaga fermentans as Saccharicrinis fermentans gen. nov., comb. nov.</title>
        <authorList>
            <person name="Yang S.H."/>
            <person name="Seo H.S."/>
            <person name="Woo J.H."/>
            <person name="Oh H.M."/>
            <person name="Jang H."/>
            <person name="Lee J.H."/>
            <person name="Kim S.J."/>
            <person name="Kwon K.K."/>
        </authorList>
    </citation>
    <scope>NUCLEOTIDE SEQUENCE [LARGE SCALE GENOMIC DNA]</scope>
    <source>
        <strain evidence="4 5">JCM 18290</strain>
    </source>
</reference>
<accession>A0ABS5K5L6</accession>
<dbReference type="Pfam" id="PF00685">
    <property type="entry name" value="Sulfotransfer_1"/>
    <property type="match status" value="1"/>
</dbReference>
<comment type="caution">
    <text evidence="4">The sequence shown here is derived from an EMBL/GenBank/DDBJ whole genome shotgun (WGS) entry which is preliminary data.</text>
</comment>
<organism evidence="4 5">
    <name type="scientific">Carboxylicivirga mesophila</name>
    <dbReference type="NCBI Taxonomy" id="1166478"/>
    <lineage>
        <taxon>Bacteria</taxon>
        <taxon>Pseudomonadati</taxon>
        <taxon>Bacteroidota</taxon>
        <taxon>Bacteroidia</taxon>
        <taxon>Marinilabiliales</taxon>
        <taxon>Marinilabiliaceae</taxon>
        <taxon>Carboxylicivirga</taxon>
    </lineage>
</organism>
<dbReference type="PANTHER" id="PTHR11783">
    <property type="entry name" value="SULFOTRANSFERASE SULT"/>
    <property type="match status" value="1"/>
</dbReference>
<keyword evidence="5" id="KW-1185">Reference proteome</keyword>
<evidence type="ECO:0000259" key="3">
    <source>
        <dbReference type="Pfam" id="PF00685"/>
    </source>
</evidence>
<comment type="similarity">
    <text evidence="1">Belongs to the sulfotransferase 1 family.</text>
</comment>
<name>A0ABS5K5L6_9BACT</name>
<dbReference type="RefSeq" id="WP_212224838.1">
    <property type="nucleotide sequence ID" value="NZ_JAGUCN010000002.1"/>
</dbReference>
<dbReference type="InterPro" id="IPR027417">
    <property type="entry name" value="P-loop_NTPase"/>
</dbReference>
<keyword evidence="2" id="KW-0808">Transferase</keyword>
<protein>
    <submittedName>
        <fullName evidence="4">Sulfotransferase domain-containing protein</fullName>
    </submittedName>
</protein>